<evidence type="ECO:0000259" key="2">
    <source>
        <dbReference type="Pfam" id="PF00501"/>
    </source>
</evidence>
<dbReference type="InterPro" id="IPR045851">
    <property type="entry name" value="AMP-bd_C_sf"/>
</dbReference>
<feature type="region of interest" description="Disordered" evidence="1">
    <location>
        <begin position="486"/>
        <end position="507"/>
    </location>
</feature>
<dbReference type="InterPro" id="IPR000873">
    <property type="entry name" value="AMP-dep_synth/lig_dom"/>
</dbReference>
<evidence type="ECO:0008006" key="6">
    <source>
        <dbReference type="Google" id="ProtNLM"/>
    </source>
</evidence>
<evidence type="ECO:0000256" key="1">
    <source>
        <dbReference type="SAM" id="MobiDB-lite"/>
    </source>
</evidence>
<dbReference type="Gene3D" id="3.30.300.30">
    <property type="match status" value="2"/>
</dbReference>
<dbReference type="InterPro" id="IPR025110">
    <property type="entry name" value="AMP-bd_C"/>
</dbReference>
<feature type="compositionally biased region" description="Basic and acidic residues" evidence="1">
    <location>
        <begin position="486"/>
        <end position="502"/>
    </location>
</feature>
<proteinExistence type="predicted"/>
<dbReference type="CDD" id="cd04433">
    <property type="entry name" value="AFD_class_I"/>
    <property type="match status" value="2"/>
</dbReference>
<dbReference type="PROSITE" id="PS00455">
    <property type="entry name" value="AMP_BINDING"/>
    <property type="match status" value="1"/>
</dbReference>
<protein>
    <recommendedName>
        <fullName evidence="6">AMP-dependent synthetase/ligase domain-containing protein</fullName>
    </recommendedName>
</protein>
<sequence>MSTSDTIASRLRYWSVTSPETMAFIYVTPEGERYAYSRREFFSWSRRAASWLRSRGMRKRDVILCLLSNSPEQAFIMMGATLLGATVIVTGMQFRDGSDLVPVLTLGDVTTIVLDPRDADIISGLKNHIPNLCGGQVTADTFPALRTVIFCNRNPEGSGELFLESISRDQEAEPEDINPDDPAHIFLTSGSTGQSKLVLCTHKQVLALGPTMIECYGCKPGDVLFSSNFFGWVTGYPAGYYFCGITRVAPYIKGSQPKDELKFLLDVMSKEKATHVLTLPQVAKKFLTRTDLLTSDLTWRARAFIFGGSPVRKDVAGILGTLTSEIRVVCGTTETGFNLYKSYTDPDKVENFNCGKPVQGAQVKVVDQHLQEVPPNTKGELMIMHNNVFPGYLKQPGQSAAATPEPGWFKPGDLAYVTDEGDVCVEGRQTEAITVGTWTMYPQPLETSLLTCPGVHEVAVVAIPDKDFGSRPCACVVPDSRPEADRLVPDDIPVKGKKKGTDMMHGMTPDDTVVSRLRYWSVTSPETPAFVYVTPDGERYAYSRKELYSLSRRAATWLSQRGVGKKEVLLCLIPTSPEQTFTSLGATVLGATTMCTMIQYRDGSDIVPVINCGDVTTIVVDQTDKQAINALETFIPNLSPGSVTSPAAPSLKTVIFCNRFPKESELSFLDSIAMEEEAEVVDVGPDDLATIFVTSGTSGQPKLVPRTHRQVMAMAAQGSNIWSASGADVYYSPSSFGWVSGYPSDYCGFAKTRVVPYVKGSRPKDEDKFLWNLLMEENVKIMFTSPLRLQGLLARADLLQSDVTWRAKAIIFRGSVIRKEFGSVLGPLTSKLLVFYGCTEVGIVSEKFYFGDDAEVQDCNCGKPGKDLQVKIVDDNLEEVPPYTKGEIIIKHNGIFSGYLKQPELTASATPEEGWFRPGDIGYINDEGEVFVEGRKSEVISIGTWMMHPQPLESLLMKCPGVHDVAVVAIPDKDFDNLPCVCVVQDPRPEAPLLVPDDLLRACAEYFQDSFLQENKSRDAGVPKVCLVFDKFPVNINGKVQRTALRALAMERLGLQKTVC</sequence>
<feature type="domain" description="AMP-binding enzyme C-terminal" evidence="3">
    <location>
        <begin position="445"/>
        <end position="482"/>
    </location>
</feature>
<dbReference type="PANTHER" id="PTHR24096">
    <property type="entry name" value="LONG-CHAIN-FATTY-ACID--COA LIGASE"/>
    <property type="match status" value="1"/>
</dbReference>
<dbReference type="Pfam" id="PF00501">
    <property type="entry name" value="AMP-binding"/>
    <property type="match status" value="2"/>
</dbReference>
<gene>
    <name evidence="4" type="ORF">C0Q70_21415</name>
</gene>
<dbReference type="InterPro" id="IPR042099">
    <property type="entry name" value="ANL_N_sf"/>
</dbReference>
<keyword evidence="5" id="KW-1185">Reference proteome</keyword>
<feature type="domain" description="AMP-dependent synthetase/ligase" evidence="2">
    <location>
        <begin position="17"/>
        <end position="393"/>
    </location>
</feature>
<dbReference type="SUPFAM" id="SSF56801">
    <property type="entry name" value="Acetyl-CoA synthetase-like"/>
    <property type="match status" value="2"/>
</dbReference>
<evidence type="ECO:0000313" key="5">
    <source>
        <dbReference type="Proteomes" id="UP000245119"/>
    </source>
</evidence>
<dbReference type="AlphaFoldDB" id="A0A2T7NCG4"/>
<dbReference type="Gene3D" id="3.40.50.12780">
    <property type="entry name" value="N-terminal domain of ligase-like"/>
    <property type="match status" value="2"/>
</dbReference>
<dbReference type="OrthoDB" id="10253869at2759"/>
<evidence type="ECO:0000259" key="3">
    <source>
        <dbReference type="Pfam" id="PF13193"/>
    </source>
</evidence>
<feature type="domain" description="AMP-dependent synthetase/ligase" evidence="2">
    <location>
        <begin position="522"/>
        <end position="900"/>
    </location>
</feature>
<dbReference type="Pfam" id="PF13193">
    <property type="entry name" value="AMP-binding_C"/>
    <property type="match status" value="2"/>
</dbReference>
<dbReference type="EMBL" id="PZQS01000014">
    <property type="protein sequence ID" value="PVD18858.1"/>
    <property type="molecule type" value="Genomic_DNA"/>
</dbReference>
<dbReference type="GO" id="GO:0003824">
    <property type="term" value="F:catalytic activity"/>
    <property type="evidence" value="ECO:0007669"/>
    <property type="project" value="UniProtKB-ARBA"/>
</dbReference>
<dbReference type="InterPro" id="IPR020845">
    <property type="entry name" value="AMP-binding_CS"/>
</dbReference>
<name>A0A2T7NCG4_POMCA</name>
<organism evidence="4 5">
    <name type="scientific">Pomacea canaliculata</name>
    <name type="common">Golden apple snail</name>
    <dbReference type="NCBI Taxonomy" id="400727"/>
    <lineage>
        <taxon>Eukaryota</taxon>
        <taxon>Metazoa</taxon>
        <taxon>Spiralia</taxon>
        <taxon>Lophotrochozoa</taxon>
        <taxon>Mollusca</taxon>
        <taxon>Gastropoda</taxon>
        <taxon>Caenogastropoda</taxon>
        <taxon>Architaenioglossa</taxon>
        <taxon>Ampullarioidea</taxon>
        <taxon>Ampullariidae</taxon>
        <taxon>Pomacea</taxon>
    </lineage>
</organism>
<comment type="caution">
    <text evidence="4">The sequence shown here is derived from an EMBL/GenBank/DDBJ whole genome shotgun (WGS) entry which is preliminary data.</text>
</comment>
<accession>A0A2T7NCG4</accession>
<dbReference type="STRING" id="400727.A0A2T7NCG4"/>
<dbReference type="Proteomes" id="UP000245119">
    <property type="component" value="Linkage Group LG14"/>
</dbReference>
<reference evidence="4 5" key="1">
    <citation type="submission" date="2018-04" db="EMBL/GenBank/DDBJ databases">
        <title>The genome of golden apple snail Pomacea canaliculata provides insight into stress tolerance and invasive adaptation.</title>
        <authorList>
            <person name="Liu C."/>
            <person name="Liu B."/>
            <person name="Ren Y."/>
            <person name="Zhang Y."/>
            <person name="Wang H."/>
            <person name="Li S."/>
            <person name="Jiang F."/>
            <person name="Yin L."/>
            <person name="Zhang G."/>
            <person name="Qian W."/>
            <person name="Fan W."/>
        </authorList>
    </citation>
    <scope>NUCLEOTIDE SEQUENCE [LARGE SCALE GENOMIC DNA]</scope>
    <source>
        <strain evidence="4">SZHN2017</strain>
        <tissue evidence="4">Muscle</tissue>
    </source>
</reference>
<evidence type="ECO:0000313" key="4">
    <source>
        <dbReference type="EMBL" id="PVD18858.1"/>
    </source>
</evidence>
<feature type="domain" description="AMP-binding enzyme C-terminal" evidence="3">
    <location>
        <begin position="952"/>
        <end position="1039"/>
    </location>
</feature>